<dbReference type="RefSeq" id="WP_076506278.1">
    <property type="nucleotide sequence ID" value="NZ_FTNY01000002.1"/>
</dbReference>
<proteinExistence type="predicted"/>
<keyword evidence="2" id="KW-1185">Reference proteome</keyword>
<name>A0A1N7I7X6_9FLAO</name>
<accession>A0A1N7I7X6</accession>
<sequence length="1137" mass="133839">MEYKNVNTGNIDAESVEIGDKIYNNITQFIDGLGLLLTEYKQQLDEINHLILAFKPKTALVLLQALEKRINDSQTTVDNKTKSKLLFLKALCKRELSEFTSQESAKDFIHAYNLNKEDEVLKTKACIEYLHIPDSQKAVILADELLSIDEYNLTAWIVKTITSSNIKQFLKTVPNVIINDYGFRHSIIYHIIRVEKLNYLEDLRQYNLKLTFDFERYKEINFQNKDSFLIAIDLFVNRTFNDHPIRYINGKHFSIERFPELNSGLSLIEKYVVGLENSEIADSTKNQKFYLHFLKYLISNSPEDIQILESLYNEIEKPKWFFTNAICQIYNHQEHYQKALDCLNLYEKSGEELHSEFYLFKSIVLYLLGKNDDIDELYKNYLESTDILDERHLFNIISAFFNVQRQIGNKHKYVEYLDLALQKNFYPNEIKTLLKTIVDLRYIEKYDEKEVYNSLNSIKDSVELNINCKNLIAEDLDFIGKTNEAIQYLDSYLDKSKVSGTLRLYILLLDKQLSDKNDSEQFRYKELLTLLEFWRLNSSFVDEHLCKIEYNLYLTINDFPKLKTISEFLYIKFPSNERYLYSYLVSLERSSDFDKIKDISESMSEIFNDEEVGVFISGILGRNDINPKKGFDILYNLAKNPSNTMARKNYMVGSTLYDSFFERYDEICFGYYVLYTIGDQKFREQISPGNELHKNLIGKKIGDQVSIPSPMTNRINSVVIIEIFNDAVNLFREINEEAHNPLNNLGFESFQTPTNPKDFEKMLIEQFGISGSQENERIRESLNNYYSWKIGYTEVVRAVFKDNFIDAYLHLTTDSGSKFTTLPNRLVRSITDSPDILFALDFSSLMLFYFLEKELDFKFIHKFKISYYIKEHIENKILELKGSHKTFMFVQITMDGVRPSPVPEDYNEKRTTFFQSILDWVNENCEIDYVEEKLNVLPKLKQNESNFTGNFSNLMVDNMYFSSNDKYRLISSDSSLIRIKSEQNLYYNYINPEKYLLSYYPEKCNSEFYRFLLKSKYLGIGIGLDTLKNEFYDFIAGRENYYPLVLENLQFTIHGDESVINTCIKFLKHLYLINSLSMNDKNRYASEIFRNTFYGIPSNLILKYKSQLATEFKLLGTSYDEILKEFDLAVKLYYNKS</sequence>
<protein>
    <submittedName>
        <fullName evidence="1">Uncharacterized protein</fullName>
    </submittedName>
</protein>
<reference evidence="2" key="1">
    <citation type="submission" date="2017-01" db="EMBL/GenBank/DDBJ databases">
        <authorList>
            <person name="Varghese N."/>
            <person name="Submissions S."/>
        </authorList>
    </citation>
    <scope>NUCLEOTIDE SEQUENCE [LARGE SCALE GENOMIC DNA]</scope>
    <source>
        <strain evidence="2">DSM 17126</strain>
    </source>
</reference>
<dbReference type="EMBL" id="FTNY01000002">
    <property type="protein sequence ID" value="SIS33167.1"/>
    <property type="molecule type" value="Genomic_DNA"/>
</dbReference>
<dbReference type="OrthoDB" id="1408321at2"/>
<evidence type="ECO:0000313" key="1">
    <source>
        <dbReference type="EMBL" id="SIS33167.1"/>
    </source>
</evidence>
<gene>
    <name evidence="1" type="ORF">SAMN05421639_102535</name>
</gene>
<dbReference type="AlphaFoldDB" id="A0A1N7I7X6"/>
<evidence type="ECO:0000313" key="2">
    <source>
        <dbReference type="Proteomes" id="UP000186373"/>
    </source>
</evidence>
<organism evidence="1 2">
    <name type="scientific">Chryseobacterium shigense</name>
    <dbReference type="NCBI Taxonomy" id="297244"/>
    <lineage>
        <taxon>Bacteria</taxon>
        <taxon>Pseudomonadati</taxon>
        <taxon>Bacteroidota</taxon>
        <taxon>Flavobacteriia</taxon>
        <taxon>Flavobacteriales</taxon>
        <taxon>Weeksellaceae</taxon>
        <taxon>Chryseobacterium group</taxon>
        <taxon>Chryseobacterium</taxon>
    </lineage>
</organism>
<dbReference type="Proteomes" id="UP000186373">
    <property type="component" value="Unassembled WGS sequence"/>
</dbReference>